<dbReference type="Proteomes" id="UP000596660">
    <property type="component" value="Unplaced"/>
</dbReference>
<proteinExistence type="predicted"/>
<reference evidence="1" key="1">
    <citation type="journal article" date="2017" name="Nature">
        <title>The genome of Chenopodium quinoa.</title>
        <authorList>
            <person name="Jarvis D.E."/>
            <person name="Ho Y.S."/>
            <person name="Lightfoot D.J."/>
            <person name="Schmoeckel S.M."/>
            <person name="Li B."/>
            <person name="Borm T.J.A."/>
            <person name="Ohyanagi H."/>
            <person name="Mineta K."/>
            <person name="Michell C.T."/>
            <person name="Saber N."/>
            <person name="Kharbatia N.M."/>
            <person name="Rupper R.R."/>
            <person name="Sharp A.R."/>
            <person name="Dally N."/>
            <person name="Boughton B.A."/>
            <person name="Woo Y.H."/>
            <person name="Gao G."/>
            <person name="Schijlen E.G.W.M."/>
            <person name="Guo X."/>
            <person name="Momin A.A."/>
            <person name="Negrao S."/>
            <person name="Al-Babili S."/>
            <person name="Gehring C."/>
            <person name="Roessner U."/>
            <person name="Jung C."/>
            <person name="Murphy K."/>
            <person name="Arold S.T."/>
            <person name="Gojobori T."/>
            <person name="van der Linden C.G."/>
            <person name="van Loo E.N."/>
            <person name="Jellen E.N."/>
            <person name="Maughan P.J."/>
            <person name="Tester M."/>
        </authorList>
    </citation>
    <scope>NUCLEOTIDE SEQUENCE [LARGE SCALE GENOMIC DNA]</scope>
    <source>
        <strain evidence="1">cv. PI 614886</strain>
    </source>
</reference>
<organism evidence="1 2">
    <name type="scientific">Chenopodium quinoa</name>
    <name type="common">Quinoa</name>
    <dbReference type="NCBI Taxonomy" id="63459"/>
    <lineage>
        <taxon>Eukaryota</taxon>
        <taxon>Viridiplantae</taxon>
        <taxon>Streptophyta</taxon>
        <taxon>Embryophyta</taxon>
        <taxon>Tracheophyta</taxon>
        <taxon>Spermatophyta</taxon>
        <taxon>Magnoliopsida</taxon>
        <taxon>eudicotyledons</taxon>
        <taxon>Gunneridae</taxon>
        <taxon>Pentapetalae</taxon>
        <taxon>Caryophyllales</taxon>
        <taxon>Chenopodiaceae</taxon>
        <taxon>Chenopodioideae</taxon>
        <taxon>Atripliceae</taxon>
        <taxon>Chenopodium</taxon>
    </lineage>
</organism>
<sequence>MVKEDDIVQQEEQDDEKLMAYLEKKMGKSKKKIEGTSSTRVQDPIVDLEMLKAINKDIAITNSSPSLVAFPANERHKLASVPKVVAVEKQPRIKKDKKGVAQKEVVVPFDDLANHVDNLQTIKDMGFGGFLHLDFPHNYPEFLAQLVLNFDVVGMKLNLDRNRSIDVKDVDVHMVYRIPIGGKEIVDAKDGNEDYKEVLNSYKRYHGGVLPNNVNKLVSKLAPAKTPLDDD</sequence>
<reference evidence="1" key="2">
    <citation type="submission" date="2021-03" db="UniProtKB">
        <authorList>
            <consortium name="EnsemblPlants"/>
        </authorList>
    </citation>
    <scope>IDENTIFICATION</scope>
</reference>
<dbReference type="Gramene" id="AUR62032752-RA">
    <property type="protein sequence ID" value="AUR62032752-RA:cds"/>
    <property type="gene ID" value="AUR62032752"/>
</dbReference>
<dbReference type="AlphaFoldDB" id="A0A803MNA1"/>
<evidence type="ECO:0000313" key="1">
    <source>
        <dbReference type="EnsemblPlants" id="AUR62032752-RA:cds"/>
    </source>
</evidence>
<protein>
    <submittedName>
        <fullName evidence="1">Uncharacterized protein</fullName>
    </submittedName>
</protein>
<keyword evidence="2" id="KW-1185">Reference proteome</keyword>
<dbReference type="EnsemblPlants" id="AUR62032752-RA">
    <property type="protein sequence ID" value="AUR62032752-RA:cds"/>
    <property type="gene ID" value="AUR62032752"/>
</dbReference>
<accession>A0A803MNA1</accession>
<evidence type="ECO:0000313" key="2">
    <source>
        <dbReference type="Proteomes" id="UP000596660"/>
    </source>
</evidence>
<name>A0A803MNA1_CHEQI</name>